<dbReference type="RefSeq" id="WP_390406129.1">
    <property type="nucleotide sequence ID" value="NZ_BAABYW010000001.1"/>
</dbReference>
<name>A0ABQ0BBF4_9FIRM</name>
<dbReference type="EMBL" id="BAABYW010000001">
    <property type="protein sequence ID" value="GAA6408759.1"/>
    <property type="molecule type" value="Genomic_DNA"/>
</dbReference>
<reference evidence="1 2" key="1">
    <citation type="submission" date="2024-04" db="EMBL/GenBank/DDBJ databases">
        <title>Defined microbial consortia suppress multidrug-resistant proinflammatory Enterobacteriaceae via ecological control.</title>
        <authorList>
            <person name="Furuichi M."/>
            <person name="Kawaguchi T."/>
            <person name="Pust M."/>
            <person name="Yasuma K."/>
            <person name="Plichta D."/>
            <person name="Hasegawa N."/>
            <person name="Ohya T."/>
            <person name="Bhattarai S."/>
            <person name="Sasajima S."/>
            <person name="Aoto Y."/>
            <person name="Tuganbaev T."/>
            <person name="Yaginuma M."/>
            <person name="Ueda M."/>
            <person name="Okahashi N."/>
            <person name="Amafuji K."/>
            <person name="Kiridooshi Y."/>
            <person name="Sugita K."/>
            <person name="Strazar M."/>
            <person name="Skelly A."/>
            <person name="Suda W."/>
            <person name="Hattori M."/>
            <person name="Nakamoto N."/>
            <person name="Caballero S."/>
            <person name="Norman J."/>
            <person name="Olle B."/>
            <person name="Tanoue T."/>
            <person name="Arita M."/>
            <person name="Bucci V."/>
            <person name="Atarashi K."/>
            <person name="Xavier R."/>
            <person name="Honda K."/>
        </authorList>
    </citation>
    <scope>NUCLEOTIDE SEQUENCE [LARGE SCALE GENOMIC DNA]</scope>
    <source>
        <strain evidence="2">k04-0078-D8-1</strain>
    </source>
</reference>
<protein>
    <recommendedName>
        <fullName evidence="3">DUF4440 domain-containing protein</fullName>
    </recommendedName>
</protein>
<accession>A0ABQ0BBF4</accession>
<proteinExistence type="predicted"/>
<dbReference type="InterPro" id="IPR036597">
    <property type="entry name" value="Fido-like_dom_sf"/>
</dbReference>
<dbReference type="Gene3D" id="1.10.3290.10">
    <property type="entry name" value="Fido-like domain"/>
    <property type="match status" value="1"/>
</dbReference>
<keyword evidence="2" id="KW-1185">Reference proteome</keyword>
<dbReference type="Proteomes" id="UP001600943">
    <property type="component" value="Unassembled WGS sequence"/>
</dbReference>
<evidence type="ECO:0000313" key="1">
    <source>
        <dbReference type="EMBL" id="GAA6408759.1"/>
    </source>
</evidence>
<sequence>MNTLLEKIEKDMHIFWNIQDKLDPLHVENYQEVFRIDFAHHSTVLEGNTLSLIQTKLLLSDNIPIKGKELREIYEIVNHEKAFSYVIRR</sequence>
<evidence type="ECO:0000313" key="2">
    <source>
        <dbReference type="Proteomes" id="UP001600943"/>
    </source>
</evidence>
<organism evidence="1 2">
    <name type="scientific">Blautia hominis</name>
    <dbReference type="NCBI Taxonomy" id="2025493"/>
    <lineage>
        <taxon>Bacteria</taxon>
        <taxon>Bacillati</taxon>
        <taxon>Bacillota</taxon>
        <taxon>Clostridia</taxon>
        <taxon>Lachnospirales</taxon>
        <taxon>Lachnospiraceae</taxon>
        <taxon>Blautia</taxon>
    </lineage>
</organism>
<comment type="caution">
    <text evidence="1">The sequence shown here is derived from an EMBL/GenBank/DDBJ whole genome shotgun (WGS) entry which is preliminary data.</text>
</comment>
<gene>
    <name evidence="1" type="ORF">K040078D81_28760</name>
</gene>
<evidence type="ECO:0008006" key="3">
    <source>
        <dbReference type="Google" id="ProtNLM"/>
    </source>
</evidence>